<proteinExistence type="predicted"/>
<dbReference type="AlphaFoldDB" id="A0A6V7NH36"/>
<gene>
    <name evidence="1" type="ORF">CB5_LOCUS1120</name>
</gene>
<name>A0A6V7NH36_ANACO</name>
<sequence length="103" mass="11869">MVWGYHLQTSFPDVYALLDNKPNLVCDCFGGTDWSWHRILSDEATRMPGLRPILLELKERVSNFQIGTRADTIGWRWGSSDLFSVRSTYRMLNDGSTRTDVLN</sequence>
<dbReference type="EMBL" id="LR862138">
    <property type="protein sequence ID" value="CAD1817909.1"/>
    <property type="molecule type" value="Genomic_DNA"/>
</dbReference>
<evidence type="ECO:0000313" key="1">
    <source>
        <dbReference type="EMBL" id="CAD1817909.1"/>
    </source>
</evidence>
<organism evidence="1">
    <name type="scientific">Ananas comosus var. bracteatus</name>
    <name type="common">red pineapple</name>
    <dbReference type="NCBI Taxonomy" id="296719"/>
    <lineage>
        <taxon>Eukaryota</taxon>
        <taxon>Viridiplantae</taxon>
        <taxon>Streptophyta</taxon>
        <taxon>Embryophyta</taxon>
        <taxon>Tracheophyta</taxon>
        <taxon>Spermatophyta</taxon>
        <taxon>Magnoliopsida</taxon>
        <taxon>Liliopsida</taxon>
        <taxon>Poales</taxon>
        <taxon>Bromeliaceae</taxon>
        <taxon>Bromelioideae</taxon>
        <taxon>Ananas</taxon>
    </lineage>
</organism>
<reference evidence="1" key="1">
    <citation type="submission" date="2020-07" db="EMBL/GenBank/DDBJ databases">
        <authorList>
            <person name="Lin J."/>
        </authorList>
    </citation>
    <scope>NUCLEOTIDE SEQUENCE</scope>
</reference>
<accession>A0A6V7NH36</accession>
<protein>
    <submittedName>
        <fullName evidence="1">Uncharacterized protein</fullName>
    </submittedName>
</protein>